<dbReference type="EMBL" id="ACJY01000051">
    <property type="protein sequence ID" value="EFE87097.1"/>
    <property type="molecule type" value="Genomic_DNA"/>
</dbReference>
<dbReference type="InterPro" id="IPR050496">
    <property type="entry name" value="SNF2_RAD54_helicase_repair"/>
</dbReference>
<dbReference type="InterPro" id="IPR038718">
    <property type="entry name" value="SNF2-like_sf"/>
</dbReference>
<dbReference type="SMART" id="SM00487">
    <property type="entry name" value="DEXDc"/>
    <property type="match status" value="1"/>
</dbReference>
<protein>
    <submittedName>
        <fullName evidence="5">SNF2 family N-terminal domain protein</fullName>
    </submittedName>
</protein>
<feature type="coiled-coil region" evidence="2">
    <location>
        <begin position="377"/>
        <end position="404"/>
    </location>
</feature>
<dbReference type="HOGENOM" id="CLU_275056_0_0_0"/>
<evidence type="ECO:0000259" key="4">
    <source>
        <dbReference type="PROSITE" id="PS51194"/>
    </source>
</evidence>
<organism evidence="5 6">
    <name type="scientific">Fusobacterium periodonticum ATCC 33693</name>
    <dbReference type="NCBI Taxonomy" id="546275"/>
    <lineage>
        <taxon>Bacteria</taxon>
        <taxon>Fusobacteriati</taxon>
        <taxon>Fusobacteriota</taxon>
        <taxon>Fusobacteriia</taxon>
        <taxon>Fusobacteriales</taxon>
        <taxon>Fusobacteriaceae</taxon>
        <taxon>Fusobacterium</taxon>
    </lineage>
</organism>
<dbReference type="SUPFAM" id="SSF52540">
    <property type="entry name" value="P-loop containing nucleoside triphosphate hydrolases"/>
    <property type="match status" value="2"/>
</dbReference>
<dbReference type="Proteomes" id="UP000003748">
    <property type="component" value="Unassembled WGS sequence"/>
</dbReference>
<dbReference type="GO" id="GO:0003676">
    <property type="term" value="F:nucleic acid binding"/>
    <property type="evidence" value="ECO:0007669"/>
    <property type="project" value="InterPro"/>
</dbReference>
<dbReference type="InterPro" id="IPR049730">
    <property type="entry name" value="SNF2/RAD54-like_C"/>
</dbReference>
<comment type="caution">
    <text evidence="5">The sequence shown here is derived from an EMBL/GenBank/DDBJ whole genome shotgun (WGS) entry which is preliminary data.</text>
</comment>
<evidence type="ECO:0000256" key="1">
    <source>
        <dbReference type="ARBA" id="ARBA00022801"/>
    </source>
</evidence>
<dbReference type="Gene3D" id="3.40.50.10810">
    <property type="entry name" value="Tandem AAA-ATPase domain"/>
    <property type="match status" value="1"/>
</dbReference>
<dbReference type="Gene3D" id="3.40.50.300">
    <property type="entry name" value="P-loop containing nucleotide triphosphate hydrolases"/>
    <property type="match status" value="1"/>
</dbReference>
<dbReference type="InterPro" id="IPR014001">
    <property type="entry name" value="Helicase_ATP-bd"/>
</dbReference>
<dbReference type="InterPro" id="IPR011856">
    <property type="entry name" value="tRNA_endonuc-like_dom_sf"/>
</dbReference>
<keyword evidence="2" id="KW-0175">Coiled coil</keyword>
<evidence type="ECO:0000313" key="5">
    <source>
        <dbReference type="EMBL" id="EFE87097.1"/>
    </source>
</evidence>
<dbReference type="STRING" id="546275.FUSPEROL_01021"/>
<feature type="domain" description="Helicase C-terminal" evidence="4">
    <location>
        <begin position="810"/>
        <end position="973"/>
    </location>
</feature>
<dbReference type="InterPro" id="IPR000330">
    <property type="entry name" value="SNF2_N"/>
</dbReference>
<dbReference type="PROSITE" id="PS51194">
    <property type="entry name" value="HELICASE_CTER"/>
    <property type="match status" value="1"/>
</dbReference>
<accession>D4CUE6</accession>
<sequence length="1166" mass="136003">MEIKMGIIERLFKKTKETDKKLKLSLEYGEKYIKIILKIGDKTISLKDLKDEVDISSLSKSDIFEVDENGDTLLLDYDEIYSLDRSTLKLLKLPSFFPGIVYIDNKGYFGSSKVEFSYKISFGLDEYHIVNANYVESISSSERYILTKEQYDLIKLINQYNNDDSKNKEANEQYKMLNAIKDVSHKTNLLLNETIKKEDDLVLLENIELDFLESDEDYLEVVPQSSQLSEKQNKNLREAFKKANLSQNFYLLNIDNKKVKVVVNRELKDALKVVKSNEKISKKDFVKRESPIFEDIDSEIVEFNYGPRVIGLGYLNYRPSPAPNMSEMDWFTKEFPKIMTDTPITLKPEYLNYMQDKFNNLDEFEETELKFNLEGEEKKLFISKENLANEIKKLENSIKDITDYNKSKALDEIIELAEADNYSQDYIAYKGNYIKKFDKNVAEQYRDDLRAIEIKKREEKKHTTKEQEKVLIPKDNIENLDYIEDMEKITEEEVELPSSLKYSDGIELKEHQKEGLLRMQSLYKKSNVNGLLLCDDMGLGKTIQILSFLAWLKEKEALRPSLLIMPTSLITNWYDEKNIGEIQKFFLDDTFKVKILDGKKSRDEISELRNYDLVLTSYESLRINHKETGYIEWKVVVCDEAQKMKNPKTLLTTAVKTQNALFKIACSATPIENTVVDLWCLTDFVKPGLLETQKDFEKKYMKPLSASDINDEKRQEINNKLSDLLGEFYLRREKEKVLTSDFPKKIVIYDKIKPSSQQEDIIEKLKNTGKAALAIIQGMIMTCSHPQLVDRDVDEVPLGSEESLIEEAYKLEHIYTILTEVKKKNEKAIIFTKYKKMQKILWNVIKYWFDIEVGIVNGDADKTSRRRILDDFRKKEGFNVIILSPEAAGVGLNIVEANHVIHYTRHWNPAKEEQATDRAYRIGQKKDVYVYYPIISNVEKIERDEYRTVDEWIRKQLEIDMTDSSPEEKLNRIIVKKKRMLKDFFLTCGGEFDDDMTKEFAAMSNEVGKDLSIEVIDNIDHMEFEKLAVVLLEKEFNSKYGLVTVKSGDKGIDGVIFSERGNILIQTKHTKRLDSNAAGDLFRGEKFYSDELNKDFPKLIVFTSASKNNISEDIKQLEKMGKVEIYYREKVTELLNKYPTKITELIDRDKRYSIEDIKNYIIDIHI</sequence>
<gene>
    <name evidence="5" type="ORF">FUSPEROL_01021</name>
</gene>
<dbReference type="PROSITE" id="PS51192">
    <property type="entry name" value="HELICASE_ATP_BIND_1"/>
    <property type="match status" value="1"/>
</dbReference>
<evidence type="ECO:0000313" key="6">
    <source>
        <dbReference type="Proteomes" id="UP000003748"/>
    </source>
</evidence>
<evidence type="ECO:0000256" key="2">
    <source>
        <dbReference type="SAM" id="Coils"/>
    </source>
</evidence>
<dbReference type="SMART" id="SM00490">
    <property type="entry name" value="HELICc"/>
    <property type="match status" value="1"/>
</dbReference>
<feature type="domain" description="Helicase ATP-binding" evidence="3">
    <location>
        <begin position="522"/>
        <end position="688"/>
    </location>
</feature>
<evidence type="ECO:0000259" key="3">
    <source>
        <dbReference type="PROSITE" id="PS51192"/>
    </source>
</evidence>
<proteinExistence type="predicted"/>
<reference evidence="5 6" key="1">
    <citation type="submission" date="2010-02" db="EMBL/GenBank/DDBJ databases">
        <authorList>
            <person name="Weinstock G."/>
            <person name="Sodergren E."/>
            <person name="Clifton S."/>
            <person name="Fulton L."/>
            <person name="Fulton B."/>
            <person name="Courtney L."/>
            <person name="Fronick C."/>
            <person name="Harrison M."/>
            <person name="Strong C."/>
            <person name="Farmer C."/>
            <person name="Delahaunty K."/>
            <person name="Markovic C."/>
            <person name="Hall O."/>
            <person name="Minx P."/>
            <person name="Tomlinson C."/>
            <person name="Mitreva M."/>
            <person name="Nelson J."/>
            <person name="Hou S."/>
            <person name="Wollam A."/>
            <person name="Pepin K.H."/>
            <person name="Johnson M."/>
            <person name="Bhonagiri V."/>
            <person name="Zhang X."/>
            <person name="Suruliraj S."/>
            <person name="Warren W."/>
            <person name="Chinwalla A."/>
            <person name="Mardis E.R."/>
            <person name="Wilson R.K."/>
        </authorList>
    </citation>
    <scope>NUCLEOTIDE SEQUENCE [LARGE SCALE GENOMIC DNA]</scope>
    <source>
        <strain evidence="5 6">ATCC 33693</strain>
    </source>
</reference>
<dbReference type="Pfam" id="PF00271">
    <property type="entry name" value="Helicase_C"/>
    <property type="match status" value="1"/>
</dbReference>
<dbReference type="InterPro" id="IPR027417">
    <property type="entry name" value="P-loop_NTPase"/>
</dbReference>
<name>D4CUE6_9FUSO</name>
<dbReference type="Pfam" id="PF00176">
    <property type="entry name" value="SNF2-rel_dom"/>
    <property type="match status" value="1"/>
</dbReference>
<dbReference type="PANTHER" id="PTHR45629">
    <property type="entry name" value="SNF2/RAD54 FAMILY MEMBER"/>
    <property type="match status" value="1"/>
</dbReference>
<keyword evidence="1" id="KW-0378">Hydrolase</keyword>
<dbReference type="Gene3D" id="3.40.1350.10">
    <property type="match status" value="1"/>
</dbReference>
<dbReference type="AlphaFoldDB" id="D4CUE6"/>
<dbReference type="PANTHER" id="PTHR45629:SF7">
    <property type="entry name" value="DNA EXCISION REPAIR PROTEIN ERCC-6-RELATED"/>
    <property type="match status" value="1"/>
</dbReference>
<dbReference type="eggNOG" id="COG0553">
    <property type="taxonomic scope" value="Bacteria"/>
</dbReference>
<dbReference type="GO" id="GO:0016787">
    <property type="term" value="F:hydrolase activity"/>
    <property type="evidence" value="ECO:0007669"/>
    <property type="project" value="UniProtKB-KW"/>
</dbReference>
<dbReference type="GO" id="GO:0005524">
    <property type="term" value="F:ATP binding"/>
    <property type="evidence" value="ECO:0007669"/>
    <property type="project" value="InterPro"/>
</dbReference>
<dbReference type="CDD" id="cd18793">
    <property type="entry name" value="SF2_C_SNF"/>
    <property type="match status" value="1"/>
</dbReference>
<dbReference type="InterPro" id="IPR001650">
    <property type="entry name" value="Helicase_C-like"/>
</dbReference>